<evidence type="ECO:0000313" key="2">
    <source>
        <dbReference type="EMBL" id="KAK8966869.1"/>
    </source>
</evidence>
<name>A0ABR2MRR4_9ASPA</name>
<gene>
    <name evidence="2" type="ORF">KSP40_PGU021291</name>
</gene>
<organism evidence="2 3">
    <name type="scientific">Platanthera guangdongensis</name>
    <dbReference type="NCBI Taxonomy" id="2320717"/>
    <lineage>
        <taxon>Eukaryota</taxon>
        <taxon>Viridiplantae</taxon>
        <taxon>Streptophyta</taxon>
        <taxon>Embryophyta</taxon>
        <taxon>Tracheophyta</taxon>
        <taxon>Spermatophyta</taxon>
        <taxon>Magnoliopsida</taxon>
        <taxon>Liliopsida</taxon>
        <taxon>Asparagales</taxon>
        <taxon>Orchidaceae</taxon>
        <taxon>Orchidoideae</taxon>
        <taxon>Orchideae</taxon>
        <taxon>Orchidinae</taxon>
        <taxon>Platanthera</taxon>
    </lineage>
</organism>
<feature type="domain" description="Serine-threonine/tyrosine-protein kinase catalytic" evidence="1">
    <location>
        <begin position="2"/>
        <end position="34"/>
    </location>
</feature>
<dbReference type="InterPro" id="IPR001245">
    <property type="entry name" value="Ser-Thr/Tyr_kinase_cat_dom"/>
</dbReference>
<protein>
    <recommendedName>
        <fullName evidence="1">Serine-threonine/tyrosine-protein kinase catalytic domain-containing protein</fullName>
    </recommendedName>
</protein>
<dbReference type="SUPFAM" id="SSF56112">
    <property type="entry name" value="Protein kinase-like (PK-like)"/>
    <property type="match status" value="1"/>
</dbReference>
<dbReference type="Gene3D" id="1.10.510.10">
    <property type="entry name" value="Transferase(Phosphotransferase) domain 1"/>
    <property type="match status" value="1"/>
</dbReference>
<proteinExistence type="predicted"/>
<evidence type="ECO:0000313" key="3">
    <source>
        <dbReference type="Proteomes" id="UP001412067"/>
    </source>
</evidence>
<dbReference type="Proteomes" id="UP001412067">
    <property type="component" value="Unassembled WGS sequence"/>
</dbReference>
<evidence type="ECO:0000259" key="1">
    <source>
        <dbReference type="Pfam" id="PF07714"/>
    </source>
</evidence>
<dbReference type="InterPro" id="IPR011009">
    <property type="entry name" value="Kinase-like_dom_sf"/>
</dbReference>
<dbReference type="Pfam" id="PF07714">
    <property type="entry name" value="PK_Tyr_Ser-Thr"/>
    <property type="match status" value="1"/>
</dbReference>
<keyword evidence="3" id="KW-1185">Reference proteome</keyword>
<dbReference type="EMBL" id="JBBWWR010000005">
    <property type="protein sequence ID" value="KAK8966869.1"/>
    <property type="molecule type" value="Genomic_DNA"/>
</dbReference>
<sequence length="111" mass="12992">MPENMHPALVSLMQRCWEACPAKRPSFTEISAELDELLRQIQVQCLFCELSNLWTDLLLTYSIFHSYFCVSRAEKRANWVRVMPSNFNTICTTKLLRLHIFGGIRLLFPQI</sequence>
<comment type="caution">
    <text evidence="2">The sequence shown here is derived from an EMBL/GenBank/DDBJ whole genome shotgun (WGS) entry which is preliminary data.</text>
</comment>
<accession>A0ABR2MRR4</accession>
<reference evidence="2 3" key="1">
    <citation type="journal article" date="2022" name="Nat. Plants">
        <title>Genomes of leafy and leafless Platanthera orchids illuminate the evolution of mycoheterotrophy.</title>
        <authorList>
            <person name="Li M.H."/>
            <person name="Liu K.W."/>
            <person name="Li Z."/>
            <person name="Lu H.C."/>
            <person name="Ye Q.L."/>
            <person name="Zhang D."/>
            <person name="Wang J.Y."/>
            <person name="Li Y.F."/>
            <person name="Zhong Z.M."/>
            <person name="Liu X."/>
            <person name="Yu X."/>
            <person name="Liu D.K."/>
            <person name="Tu X.D."/>
            <person name="Liu B."/>
            <person name="Hao Y."/>
            <person name="Liao X.Y."/>
            <person name="Jiang Y.T."/>
            <person name="Sun W.H."/>
            <person name="Chen J."/>
            <person name="Chen Y.Q."/>
            <person name="Ai Y."/>
            <person name="Zhai J.W."/>
            <person name="Wu S.S."/>
            <person name="Zhou Z."/>
            <person name="Hsiao Y.Y."/>
            <person name="Wu W.L."/>
            <person name="Chen Y.Y."/>
            <person name="Lin Y.F."/>
            <person name="Hsu J.L."/>
            <person name="Li C.Y."/>
            <person name="Wang Z.W."/>
            <person name="Zhao X."/>
            <person name="Zhong W.Y."/>
            <person name="Ma X.K."/>
            <person name="Ma L."/>
            <person name="Huang J."/>
            <person name="Chen G.Z."/>
            <person name="Huang M.Z."/>
            <person name="Huang L."/>
            <person name="Peng D.H."/>
            <person name="Luo Y.B."/>
            <person name="Zou S.Q."/>
            <person name="Chen S.P."/>
            <person name="Lan S."/>
            <person name="Tsai W.C."/>
            <person name="Van de Peer Y."/>
            <person name="Liu Z.J."/>
        </authorList>
    </citation>
    <scope>NUCLEOTIDE SEQUENCE [LARGE SCALE GENOMIC DNA]</scope>
    <source>
        <strain evidence="2">Lor288</strain>
    </source>
</reference>